<dbReference type="GO" id="GO:0016114">
    <property type="term" value="P:terpenoid biosynthetic process"/>
    <property type="evidence" value="ECO:0007669"/>
    <property type="project" value="InterPro"/>
</dbReference>
<dbReference type="PROSITE" id="PS01295">
    <property type="entry name" value="ISPD"/>
    <property type="match status" value="1"/>
</dbReference>
<feature type="binding site" evidence="14">
    <location>
        <begin position="255"/>
        <end position="256"/>
    </location>
    <ligand>
        <name>4-CDP-2-C-methyl-D-erythritol 2-phosphate</name>
        <dbReference type="ChEBI" id="CHEBI:57919"/>
    </ligand>
</feature>
<feature type="binding site" evidence="14">
    <location>
        <position position="360"/>
    </location>
    <ligand>
        <name>4-CDP-2-C-methyl-D-erythritol 2-phosphate</name>
        <dbReference type="ChEBI" id="CHEBI:57919"/>
    </ligand>
</feature>
<feature type="site" description="Positions MEP for the nucleophilic attack" evidence="14">
    <location>
        <position position="202"/>
    </location>
</feature>
<keyword evidence="11 14" id="KW-0414">Isoprene biosynthesis</keyword>
<comment type="catalytic activity">
    <reaction evidence="2 14">
        <text>2-C-methyl-D-erythritol 4-phosphate + CTP + H(+) = 4-CDP-2-C-methyl-D-erythritol + diphosphate</text>
        <dbReference type="Rhea" id="RHEA:13429"/>
        <dbReference type="ChEBI" id="CHEBI:15378"/>
        <dbReference type="ChEBI" id="CHEBI:33019"/>
        <dbReference type="ChEBI" id="CHEBI:37563"/>
        <dbReference type="ChEBI" id="CHEBI:57823"/>
        <dbReference type="ChEBI" id="CHEBI:58262"/>
        <dbReference type="EC" id="2.7.7.60"/>
    </reaction>
</comment>
<dbReference type="Proteomes" id="UP000037178">
    <property type="component" value="Unassembled WGS sequence"/>
</dbReference>
<keyword evidence="10 14" id="KW-0479">Metal-binding</keyword>
<dbReference type="PATRIC" id="fig|1675527.3.peg.2440"/>
<comment type="similarity">
    <text evidence="7">Belongs to the IspD/TarI cytidylyltransferase family. IspD subfamily.</text>
</comment>
<dbReference type="InterPro" id="IPR003526">
    <property type="entry name" value="MECDP_synthase"/>
</dbReference>
<dbReference type="CDD" id="cd02516">
    <property type="entry name" value="CDP-ME_synthetase"/>
    <property type="match status" value="1"/>
</dbReference>
<proteinExistence type="inferred from homology"/>
<dbReference type="FunFam" id="3.30.1330.50:FF:000001">
    <property type="entry name" value="2-C-methyl-D-erythritol 2,4-cyclodiphosphate synthase"/>
    <property type="match status" value="1"/>
</dbReference>
<dbReference type="InterPro" id="IPR018294">
    <property type="entry name" value="ISPD_synthase_CS"/>
</dbReference>
<dbReference type="UniPathway" id="UPA00056">
    <property type="reaction ID" value="UER00093"/>
</dbReference>
<feature type="binding site" evidence="14">
    <location>
        <position position="363"/>
    </location>
    <ligand>
        <name>4-CDP-2-C-methyl-D-erythritol 2-phosphate</name>
        <dbReference type="ChEBI" id="CHEBI:57919"/>
    </ligand>
</feature>
<comment type="caution">
    <text evidence="16">The sequence shown here is derived from an EMBL/GenBank/DDBJ whole genome shotgun (WGS) entry which is preliminary data.</text>
</comment>
<keyword evidence="17" id="KW-1185">Reference proteome</keyword>
<dbReference type="PANTHER" id="PTHR43181:SF1">
    <property type="entry name" value="2-C-METHYL-D-ERYTHRITOL 2,4-CYCLODIPHOSPHATE SYNTHASE, CHLOROPLASTIC"/>
    <property type="match status" value="1"/>
</dbReference>
<comment type="similarity">
    <text evidence="6">Belongs to the IspF family.</text>
</comment>
<comment type="pathway">
    <text evidence="5 14">Isoprenoid biosynthesis; isopentenyl diphosphate biosynthesis via DXP pathway; isopentenyl diphosphate from 1-deoxy-D-xylulose 5-phosphate: step 2/6.</text>
</comment>
<feature type="site" description="Transition state stabilizer" evidence="14">
    <location>
        <position position="26"/>
    </location>
</feature>
<dbReference type="HAMAP" id="MF_00107">
    <property type="entry name" value="IspF"/>
    <property type="match status" value="1"/>
</dbReference>
<dbReference type="GO" id="GO:0046872">
    <property type="term" value="F:metal ion binding"/>
    <property type="evidence" value="ECO:0007669"/>
    <property type="project" value="UniProtKB-KW"/>
</dbReference>
<comment type="caution">
    <text evidence="14">Lacks conserved residue(s) required for the propagation of feature annotation.</text>
</comment>
<feature type="site" description="Transition state stabilizer" evidence="14">
    <location>
        <position position="19"/>
    </location>
</feature>
<dbReference type="HAMAP" id="MF_01520">
    <property type="entry name" value="IspDF"/>
    <property type="match status" value="1"/>
</dbReference>
<dbReference type="Pfam" id="PF01128">
    <property type="entry name" value="IspD"/>
    <property type="match status" value="1"/>
</dbReference>
<feature type="binding site" evidence="14">
    <location>
        <begin position="229"/>
        <end position="231"/>
    </location>
    <ligand>
        <name>4-CDP-2-C-methyl-D-erythritol 2-phosphate</name>
        <dbReference type="ChEBI" id="CHEBI:57919"/>
    </ligand>
</feature>
<dbReference type="Gene3D" id="3.90.550.10">
    <property type="entry name" value="Spore Coat Polysaccharide Biosynthesis Protein SpsA, Chain A"/>
    <property type="match status" value="1"/>
</dbReference>
<dbReference type="AlphaFoldDB" id="A0A0J9GUV6"/>
<dbReference type="EC" id="2.7.7.60" evidence="14"/>
<evidence type="ECO:0000256" key="10">
    <source>
        <dbReference type="ARBA" id="ARBA00022723"/>
    </source>
</evidence>
<dbReference type="Pfam" id="PF02542">
    <property type="entry name" value="YgbB"/>
    <property type="match status" value="1"/>
</dbReference>
<comment type="cofactor">
    <cofactor evidence="3 14">
        <name>a divalent metal cation</name>
        <dbReference type="ChEBI" id="CHEBI:60240"/>
    </cofactor>
</comment>
<dbReference type="HAMAP" id="MF_00108">
    <property type="entry name" value="IspD"/>
    <property type="match status" value="1"/>
</dbReference>
<feature type="binding site" evidence="14">
    <location>
        <begin position="277"/>
        <end position="279"/>
    </location>
    <ligand>
        <name>4-CDP-2-C-methyl-D-erythritol 2-phosphate</name>
        <dbReference type="ChEBI" id="CHEBI:57919"/>
    </ligand>
</feature>
<evidence type="ECO:0000256" key="4">
    <source>
        <dbReference type="ARBA" id="ARBA00004709"/>
    </source>
</evidence>
<comment type="pathway">
    <text evidence="4 14">Isoprenoid biosynthesis; isopentenyl diphosphate biosynthesis via DXP pathway; isopentenyl diphosphate from 1-deoxy-D-xylulose 5-phosphate: step 4/6.</text>
</comment>
<feature type="binding site" evidence="14">
    <location>
        <position position="229"/>
    </location>
    <ligand>
        <name>a divalent metal cation</name>
        <dbReference type="ChEBI" id="CHEBI:60240"/>
    </ligand>
</feature>
<reference evidence="16 17" key="1">
    <citation type="submission" date="2015-06" db="EMBL/GenBank/DDBJ databases">
        <title>Draft genome sequence of an Alphaproteobacteria species associated to the Mediterranean sponge Oscarella lobularis.</title>
        <authorList>
            <person name="Jourda C."/>
            <person name="Santini S."/>
            <person name="Claverie J.-M."/>
        </authorList>
    </citation>
    <scope>NUCLEOTIDE SEQUENCE [LARGE SCALE GENOMIC DNA]</scope>
    <source>
        <strain evidence="16">IGS</strain>
    </source>
</reference>
<evidence type="ECO:0000256" key="8">
    <source>
        <dbReference type="ARBA" id="ARBA00022679"/>
    </source>
</evidence>
<dbReference type="NCBIfam" id="NF006899">
    <property type="entry name" value="PRK09382.1"/>
    <property type="match status" value="1"/>
</dbReference>
<dbReference type="Gene3D" id="3.30.1330.50">
    <property type="entry name" value="2-C-methyl-D-erythritol 2,4-cyclodiphosphate synthase"/>
    <property type="match status" value="1"/>
</dbReference>
<feature type="region of interest" description="2-C-methyl-D-erythritol 4-phosphate cytidylyltransferase" evidence="14">
    <location>
        <begin position="1"/>
        <end position="222"/>
    </location>
</feature>
<evidence type="ECO:0000256" key="14">
    <source>
        <dbReference type="HAMAP-Rule" id="MF_01520"/>
    </source>
</evidence>
<dbReference type="CDD" id="cd00554">
    <property type="entry name" value="MECDP_synthase"/>
    <property type="match status" value="1"/>
</dbReference>
<feature type="binding site" evidence="14">
    <location>
        <position position="231"/>
    </location>
    <ligand>
        <name>a divalent metal cation</name>
        <dbReference type="ChEBI" id="CHEBI:60240"/>
    </ligand>
</feature>
<keyword evidence="12 14" id="KW-0456">Lyase</keyword>
<dbReference type="PANTHER" id="PTHR43181">
    <property type="entry name" value="2-C-METHYL-D-ERYTHRITOL 2,4-CYCLODIPHOSPHATE SYNTHASE, CHLOROPLASTIC"/>
    <property type="match status" value="1"/>
</dbReference>
<evidence type="ECO:0000259" key="15">
    <source>
        <dbReference type="Pfam" id="PF02542"/>
    </source>
</evidence>
<dbReference type="STRING" id="1675527.AIOL_002326"/>
<dbReference type="OrthoDB" id="9804336at2"/>
<dbReference type="InterPro" id="IPR026596">
    <property type="entry name" value="IspD/F"/>
</dbReference>
<dbReference type="GO" id="GO:0008685">
    <property type="term" value="F:2-C-methyl-D-erythritol 2,4-cyclodiphosphate synthase activity"/>
    <property type="evidence" value="ECO:0007669"/>
    <property type="project" value="UniProtKB-UniRule"/>
</dbReference>
<evidence type="ECO:0000256" key="11">
    <source>
        <dbReference type="ARBA" id="ARBA00023229"/>
    </source>
</evidence>
<keyword evidence="13 14" id="KW-0511">Multifunctional enzyme</keyword>
<dbReference type="InterPro" id="IPR034683">
    <property type="entry name" value="IspD/TarI"/>
</dbReference>
<keyword evidence="9 14" id="KW-0548">Nucleotidyltransferase</keyword>
<protein>
    <recommendedName>
        <fullName evidence="14">Bifunctional enzyme IspD/IspF</fullName>
    </recommendedName>
    <domain>
        <recommendedName>
            <fullName evidence="14">2-C-methyl-D-erythritol 4-phosphate cytidylyltransferase</fullName>
            <ecNumber evidence="14">2.7.7.60</ecNumber>
        </recommendedName>
        <alternativeName>
            <fullName evidence="14">4-diphosphocytidyl-2C-methyl-D-erythritol synthase</fullName>
        </alternativeName>
        <alternativeName>
            <fullName evidence="14">MEP cytidylyltransferase</fullName>
            <shortName evidence="14">MCT</shortName>
        </alternativeName>
    </domain>
    <domain>
        <recommendedName>
            <fullName evidence="14">2-C-methyl-D-erythritol 2,4-cyclodiphosphate synthase</fullName>
            <shortName evidence="14">MECDP-synthase</shortName>
            <shortName evidence="14">MECPP-synthase</shortName>
            <shortName evidence="14">MECPS</shortName>
            <ecNumber evidence="14">4.6.1.12</ecNumber>
        </recommendedName>
    </domain>
</protein>
<evidence type="ECO:0000256" key="2">
    <source>
        <dbReference type="ARBA" id="ARBA00001282"/>
    </source>
</evidence>
<dbReference type="PROSITE" id="PS01350">
    <property type="entry name" value="ISPF"/>
    <property type="match status" value="1"/>
</dbReference>
<dbReference type="RefSeq" id="WP_049643098.1">
    <property type="nucleotide sequence ID" value="NZ_LFTY01000002.1"/>
</dbReference>
<feature type="domain" description="2-C-methyl-D-erythritol 2,4-cyclodiphosphate synthase" evidence="15">
    <location>
        <begin position="222"/>
        <end position="375"/>
    </location>
</feature>
<keyword evidence="8 14" id="KW-0808">Transferase</keyword>
<evidence type="ECO:0000256" key="13">
    <source>
        <dbReference type="ARBA" id="ARBA00023268"/>
    </source>
</evidence>
<dbReference type="InterPro" id="IPR001228">
    <property type="entry name" value="IspD"/>
</dbReference>
<comment type="catalytic activity">
    <reaction evidence="1 14">
        <text>4-CDP-2-C-methyl-D-erythritol 2-phosphate = 2-C-methyl-D-erythritol 2,4-cyclic diphosphate + CMP</text>
        <dbReference type="Rhea" id="RHEA:23864"/>
        <dbReference type="ChEBI" id="CHEBI:57919"/>
        <dbReference type="ChEBI" id="CHEBI:58483"/>
        <dbReference type="ChEBI" id="CHEBI:60377"/>
        <dbReference type="EC" id="4.6.1.12"/>
    </reaction>
</comment>
<comment type="similarity">
    <text evidence="14">In the C-terminal section; belongs to the IspF family.</text>
</comment>
<evidence type="ECO:0000256" key="5">
    <source>
        <dbReference type="ARBA" id="ARBA00004787"/>
    </source>
</evidence>
<dbReference type="EC" id="4.6.1.12" evidence="14"/>
<organism evidence="16 17">
    <name type="scientific">Candidatus Rhodobacter oscarellae</name>
    <dbReference type="NCBI Taxonomy" id="1675527"/>
    <lineage>
        <taxon>Bacteria</taxon>
        <taxon>Pseudomonadati</taxon>
        <taxon>Pseudomonadota</taxon>
        <taxon>Alphaproteobacteria</taxon>
        <taxon>Rhodobacterales</taxon>
        <taxon>Rhodobacter group</taxon>
        <taxon>Rhodobacter</taxon>
    </lineage>
</organism>
<name>A0A0J9GUV6_9RHOB</name>
<feature type="binding site" evidence="14">
    <location>
        <position position="263"/>
    </location>
    <ligand>
        <name>a divalent metal cation</name>
        <dbReference type="ChEBI" id="CHEBI:60240"/>
    </ligand>
</feature>
<evidence type="ECO:0000256" key="9">
    <source>
        <dbReference type="ARBA" id="ARBA00022695"/>
    </source>
</evidence>
<dbReference type="GO" id="GO:0019288">
    <property type="term" value="P:isopentenyl diphosphate biosynthetic process, methylerythritol 4-phosphate pathway"/>
    <property type="evidence" value="ECO:0007669"/>
    <property type="project" value="UniProtKB-UniRule"/>
</dbReference>
<evidence type="ECO:0000313" key="17">
    <source>
        <dbReference type="Proteomes" id="UP000037178"/>
    </source>
</evidence>
<evidence type="ECO:0000256" key="12">
    <source>
        <dbReference type="ARBA" id="ARBA00023239"/>
    </source>
</evidence>
<dbReference type="InterPro" id="IPR020555">
    <property type="entry name" value="MECDP_synthase_CS"/>
</dbReference>
<evidence type="ECO:0000256" key="3">
    <source>
        <dbReference type="ARBA" id="ARBA00001968"/>
    </source>
</evidence>
<dbReference type="InterPro" id="IPR036571">
    <property type="entry name" value="MECDP_synthase_sf"/>
</dbReference>
<evidence type="ECO:0000256" key="7">
    <source>
        <dbReference type="ARBA" id="ARBA00009789"/>
    </source>
</evidence>
<feature type="binding site" evidence="14">
    <location>
        <begin position="353"/>
        <end position="356"/>
    </location>
    <ligand>
        <name>4-CDP-2-C-methyl-D-erythritol 2-phosphate</name>
        <dbReference type="ChEBI" id="CHEBI:57919"/>
    </ligand>
</feature>
<dbReference type="InterPro" id="IPR029044">
    <property type="entry name" value="Nucleotide-diphossugar_trans"/>
</dbReference>
<evidence type="ECO:0000256" key="1">
    <source>
        <dbReference type="ARBA" id="ARBA00000200"/>
    </source>
</evidence>
<dbReference type="SUPFAM" id="SSF53448">
    <property type="entry name" value="Nucleotide-diphospho-sugar transferases"/>
    <property type="match status" value="1"/>
</dbReference>
<evidence type="ECO:0000313" key="16">
    <source>
        <dbReference type="EMBL" id="KMW57363.1"/>
    </source>
</evidence>
<gene>
    <name evidence="14" type="primary">ispDF</name>
    <name evidence="16" type="ORF">AIOL_002326</name>
</gene>
<evidence type="ECO:0000256" key="6">
    <source>
        <dbReference type="ARBA" id="ARBA00008480"/>
    </source>
</evidence>
<comment type="function">
    <text evidence="14">Bifunctional enzyme that catalyzes the formation of 4-diphosphocytidyl-2-C-methyl-D-erythritol from CTP and 2-C-methyl-D-erythritol 4-phosphate (MEP) (IspD), and catalyzes the conversion of 4-diphosphocytidyl-2-C-methyl-D-erythritol 2-phosphate (CDP-ME2P) to 2-C-methyl-D-erythritol 2,4-cyclodiphosphate (ME-CPP) with a corresponding release of cytidine 5-monophosphate (CMP) (IspF).</text>
</comment>
<feature type="site" description="Positions MEP for the nucleophilic attack" evidence="14">
    <location>
        <position position="149"/>
    </location>
</feature>
<dbReference type="SUPFAM" id="SSF69765">
    <property type="entry name" value="IpsF-like"/>
    <property type="match status" value="1"/>
</dbReference>
<comment type="similarity">
    <text evidence="14">In the N-terminal section; belongs to the IspD/TarI cytidylyltransferase family. IspD subfamily.</text>
</comment>
<feature type="region of interest" description="2-C-methyl-D-erythritol 2,4-cyclodiphosphate synthase" evidence="14">
    <location>
        <begin position="223"/>
        <end position="377"/>
    </location>
</feature>
<dbReference type="EMBL" id="LFTY01000002">
    <property type="protein sequence ID" value="KMW57363.1"/>
    <property type="molecule type" value="Genomic_DNA"/>
</dbReference>
<sequence>MSDGTQFAAVIVAAGRGERAGGGTPKQWRALAGKTVAQRSVAAFHGKVAQIVLVLHPSEMHRAELFPNAQVVAGGANRAASVLRGLEALEGSDITHVLIHDAARPLVSAQVIDAVKAALAGSAGAAPALPVTDALWRGGDGVVQGTQNRSGLFRAQTPQGFALQAILEAHRAFDGDAADDVEIARAAGLEVALVPGEERNMKLTWPEDFARAEAMLGGEMDIRMGNGFDVHRFGPGDHVMLCGVAVPHDRGLQGHSDADVAMHAATDAIYGALADGDIGRHFPPSDPQWKGMDSATFLAHAVSRAAEKGFRISNIDVTIICERPKIGPHAAAMQARMAEIMELAAERISVKATTSERLGFTGRGEGIAAQASAVLIK</sequence>
<dbReference type="NCBIfam" id="TIGR00151">
    <property type="entry name" value="ispF"/>
    <property type="match status" value="1"/>
</dbReference>
<dbReference type="NCBIfam" id="TIGR00453">
    <property type="entry name" value="ispD"/>
    <property type="match status" value="1"/>
</dbReference>
<feature type="site" description="Transition state stabilizer" evidence="14">
    <location>
        <position position="354"/>
    </location>
</feature>
<dbReference type="GO" id="GO:0050518">
    <property type="term" value="F:2-C-methyl-D-erythritol 4-phosphate cytidylyltransferase activity"/>
    <property type="evidence" value="ECO:0007669"/>
    <property type="project" value="UniProtKB-UniRule"/>
</dbReference>
<feature type="site" description="Transition state stabilizer" evidence="14">
    <location>
        <position position="255"/>
    </location>
</feature>
<accession>A0A0J9GUV6</accession>